<keyword evidence="3" id="KW-1185">Reference proteome</keyword>
<gene>
    <name evidence="2" type="ORF">JVT61DRAFT_3098</name>
</gene>
<reference evidence="2" key="1">
    <citation type="submission" date="2021-03" db="EMBL/GenBank/DDBJ databases">
        <title>Evolutionary innovations through gain and loss of genes in the ectomycorrhizal Boletales.</title>
        <authorList>
            <person name="Wu G."/>
            <person name="Miyauchi S."/>
            <person name="Morin E."/>
            <person name="Yang Z.-L."/>
            <person name="Xu J."/>
            <person name="Martin F.M."/>
        </authorList>
    </citation>
    <scope>NUCLEOTIDE SEQUENCE</scope>
    <source>
        <strain evidence="2">BR01</strain>
    </source>
</reference>
<dbReference type="OrthoDB" id="5531344at2759"/>
<evidence type="ECO:0000313" key="3">
    <source>
        <dbReference type="Proteomes" id="UP000683000"/>
    </source>
</evidence>
<protein>
    <submittedName>
        <fullName evidence="2">Uncharacterized protein</fullName>
    </submittedName>
</protein>
<dbReference type="Proteomes" id="UP000683000">
    <property type="component" value="Unassembled WGS sequence"/>
</dbReference>
<proteinExistence type="predicted"/>
<accession>A0A8I2YR56</accession>
<evidence type="ECO:0000256" key="1">
    <source>
        <dbReference type="SAM" id="MobiDB-lite"/>
    </source>
</evidence>
<feature type="region of interest" description="Disordered" evidence="1">
    <location>
        <begin position="45"/>
        <end position="65"/>
    </location>
</feature>
<name>A0A8I2YR56_9AGAM</name>
<feature type="compositionally biased region" description="Low complexity" evidence="1">
    <location>
        <begin position="336"/>
        <end position="347"/>
    </location>
</feature>
<evidence type="ECO:0000313" key="2">
    <source>
        <dbReference type="EMBL" id="KAG6375538.1"/>
    </source>
</evidence>
<feature type="region of interest" description="Disordered" evidence="1">
    <location>
        <begin position="317"/>
        <end position="358"/>
    </location>
</feature>
<sequence length="380" mass="42434">MGYPPGAWQNAWQLSGYPYPTSGSSPYQQTQYPQMPYAQYQQYQPQLAARQRKPPQKPRTPTPEPIYRHWDEVIRAFLNKVGLTQALRGFEDDVVVLNADWERKSVPGAIGELVRDLMALGKFKEGEEPKERPLDERKLDYIHLSTGAEPQSQSTITKAISQFLAQNRAKNDASNRADTEHIPSCARTDAKPLDRDSQMKYDIAKNEDGPLRRTVKGPDGKEAQAKEKLGALTDNTPSEHQPAIDERLKNIESHVAVRYVPAPPRTLLARLQFLEDHIIQLEKEYPPWAALHFNQPNRGWPPPPRQIPIIVPSHLTSKEGSVERSAASTNAATPHGNADGTAGAATKGKNKNKSSLHRAVMERLEVQKAMNDLAGTQRAG</sequence>
<comment type="caution">
    <text evidence="2">The sequence shown here is derived from an EMBL/GenBank/DDBJ whole genome shotgun (WGS) entry which is preliminary data.</text>
</comment>
<organism evidence="2 3">
    <name type="scientific">Boletus reticuloceps</name>
    <dbReference type="NCBI Taxonomy" id="495285"/>
    <lineage>
        <taxon>Eukaryota</taxon>
        <taxon>Fungi</taxon>
        <taxon>Dikarya</taxon>
        <taxon>Basidiomycota</taxon>
        <taxon>Agaricomycotina</taxon>
        <taxon>Agaricomycetes</taxon>
        <taxon>Agaricomycetidae</taxon>
        <taxon>Boletales</taxon>
        <taxon>Boletineae</taxon>
        <taxon>Boletaceae</taxon>
        <taxon>Boletoideae</taxon>
        <taxon>Boletus</taxon>
    </lineage>
</organism>
<dbReference type="EMBL" id="JAGFBS010000014">
    <property type="protein sequence ID" value="KAG6375538.1"/>
    <property type="molecule type" value="Genomic_DNA"/>
</dbReference>
<dbReference type="AlphaFoldDB" id="A0A8I2YR56"/>